<dbReference type="Pfam" id="PF01204">
    <property type="entry name" value="Trehalase"/>
    <property type="match status" value="1"/>
</dbReference>
<dbReference type="InterPro" id="IPR012341">
    <property type="entry name" value="6hp_glycosidase-like_sf"/>
</dbReference>
<dbReference type="InterPro" id="IPR001661">
    <property type="entry name" value="Glyco_hydro_37"/>
</dbReference>
<evidence type="ECO:0000256" key="2">
    <source>
        <dbReference type="RuleBase" id="RU361180"/>
    </source>
</evidence>
<protein>
    <recommendedName>
        <fullName evidence="2">Trehalase</fullName>
        <ecNumber evidence="2">3.2.1.28</ecNumber>
    </recommendedName>
    <alternativeName>
        <fullName evidence="2">Alpha-trehalose glucohydrolase</fullName>
    </alternativeName>
</protein>
<dbReference type="PANTHER" id="PTHR23403">
    <property type="entry name" value="TREHALASE"/>
    <property type="match status" value="1"/>
</dbReference>
<dbReference type="HOGENOM" id="CLU_006451_4_0_1"/>
<accession>E0S5Z5</accession>
<comment type="catalytic activity">
    <reaction evidence="2">
        <text>alpha,alpha-trehalose + H2O = alpha-D-glucose + beta-D-glucose</text>
        <dbReference type="Rhea" id="RHEA:32675"/>
        <dbReference type="ChEBI" id="CHEBI:15377"/>
        <dbReference type="ChEBI" id="CHEBI:15903"/>
        <dbReference type="ChEBI" id="CHEBI:16551"/>
        <dbReference type="ChEBI" id="CHEBI:17925"/>
        <dbReference type="EC" id="3.2.1.28"/>
    </reaction>
</comment>
<dbReference type="GO" id="GO:0004555">
    <property type="term" value="F:alpha,alpha-trehalase activity"/>
    <property type="evidence" value="ECO:0007669"/>
    <property type="project" value="UniProtKB-EC"/>
</dbReference>
<evidence type="ECO:0000313" key="6">
    <source>
        <dbReference type="Proteomes" id="UP000002313"/>
    </source>
</evidence>
<sequence length="638" mass="73559">MEMASGVKLRYIFLAACTIIPVRASGIMDPGSRMSSELLEVSFVSKITKDSKILVDKVFTKPPEEIDEILRNMLRENRSFEKEEDFWRFVDENSFEPETELIFGKDDKELQADMPKNTSSYIIKLEEKLSDGSNPLFQTSQYKQSIANLIRIGKELENAWGKIYVRQNRLKRGQYSTMIKVKNPFIIPGDRFKEAYYWDSSWILEGLVRSGMEKIAVGMVENFIGLIEQFGFIPNGLRTYYLNRSQPPYFPQMLLTLYKHLPWEKIENTIKRGLDAAVTEHTFFMTQKVERVEKNGKSYVLNVYKVNDTTPRAESYSEDRETAEQNKSRDEKYRRRAEDIYADLKAGAESGWDFSSRWLGLSGQLDSIRVSKRIPADLNSVMYANECIISKLYEIIEGKNSKNSKYFKEKSEERKDAINNVLWNDQQGVWNDFDIETREHTSPGFYASNLMPMCYGIPPPKDKGVSVYHILNMFAEDIFGHPGGMPASGSKNKDSTLQWDFPNMWPPLVHIVAFFLERVGEREMALHMVRSYLENISVSTSVVDETKRGIFEKYSCEMVGSPGYKGEYTAQVGFGWTNGIAIHFLDRFSSEIVSPKSHEESYKEIKALLEKRILDKAEPKNHTPEGCLLLEERFQVLA</sequence>
<feature type="compositionally biased region" description="Basic and acidic residues" evidence="3">
    <location>
        <begin position="315"/>
        <end position="332"/>
    </location>
</feature>
<dbReference type="AlphaFoldDB" id="E0S5Z5"/>
<dbReference type="VEuPathDB" id="MicrosporidiaDB:Eint_021330"/>
<gene>
    <name evidence="5" type="ORF">Eint_021330</name>
</gene>
<feature type="region of interest" description="Disordered" evidence="3">
    <location>
        <begin position="312"/>
        <end position="332"/>
    </location>
</feature>
<dbReference type="SUPFAM" id="SSF48208">
    <property type="entry name" value="Six-hairpin glycosidases"/>
    <property type="match status" value="1"/>
</dbReference>
<evidence type="ECO:0000256" key="4">
    <source>
        <dbReference type="SAM" id="SignalP"/>
    </source>
</evidence>
<comment type="similarity">
    <text evidence="1 2">Belongs to the glycosyl hydrolase 37 family.</text>
</comment>
<keyword evidence="2" id="KW-0378">Hydrolase</keyword>
<evidence type="ECO:0000256" key="1">
    <source>
        <dbReference type="ARBA" id="ARBA00005615"/>
    </source>
</evidence>
<organism evidence="5 6">
    <name type="scientific">Encephalitozoon intestinalis (strain ATCC 50506)</name>
    <name type="common">Microsporidian parasite</name>
    <name type="synonym">Septata intestinalis</name>
    <dbReference type="NCBI Taxonomy" id="876142"/>
    <lineage>
        <taxon>Eukaryota</taxon>
        <taxon>Fungi</taxon>
        <taxon>Fungi incertae sedis</taxon>
        <taxon>Microsporidia</taxon>
        <taxon>Unikaryonidae</taxon>
        <taxon>Encephalitozoon</taxon>
    </lineage>
</organism>
<dbReference type="PANTHER" id="PTHR23403:SF1">
    <property type="entry name" value="TREHALASE"/>
    <property type="match status" value="1"/>
</dbReference>
<keyword evidence="2" id="KW-0326">Glycosidase</keyword>
<evidence type="ECO:0000313" key="5">
    <source>
        <dbReference type="EMBL" id="ADM11130.1"/>
    </source>
</evidence>
<feature type="chain" id="PRO_5003139996" description="Trehalase" evidence="4">
    <location>
        <begin position="25"/>
        <end position="638"/>
    </location>
</feature>
<evidence type="ECO:0000256" key="3">
    <source>
        <dbReference type="SAM" id="MobiDB-lite"/>
    </source>
</evidence>
<dbReference type="EMBL" id="CP001943">
    <property type="protein sequence ID" value="ADM11130.1"/>
    <property type="molecule type" value="Genomic_DNA"/>
</dbReference>
<reference evidence="5 6" key="2">
    <citation type="journal article" date="2012" name="Proc. Natl. Acad. Sci. U.S.A.">
        <title>Gain and loss of multiple functionally related, horizontally transferred genes in the reduced genomes of two microsporidian parasites.</title>
        <authorList>
            <person name="Pombert J.-F."/>
            <person name="Selman M."/>
            <person name="Burki F."/>
            <person name="Bardell F.T."/>
            <person name="Farinelli L."/>
            <person name="Solter L.F."/>
            <person name="Whitman D.W."/>
            <person name="Weiss L.M."/>
            <person name="Corradi N."/>
            <person name="Keeling P.J."/>
        </authorList>
    </citation>
    <scope>NUCLEOTIDE SEQUENCE [LARGE SCALE GENOMIC DNA]</scope>
    <source>
        <strain evidence="5 6">ATCC 50506</strain>
    </source>
</reference>
<dbReference type="EC" id="3.2.1.28" evidence="2"/>
<dbReference type="CAZy" id="GH37">
    <property type="family name" value="Glycoside Hydrolase Family 37"/>
</dbReference>
<dbReference type="OrthoDB" id="3542292at2759"/>
<reference evidence="5 6" key="1">
    <citation type="journal article" date="2010" name="Nat. Commun.">
        <title>The complete sequence of the smallest known nuclear genome from the microsporidian Encephalitozoon intestinalis.</title>
        <authorList>
            <person name="Corradi N."/>
            <person name="Pombert J.-F."/>
            <person name="Farinelli L."/>
            <person name="Didier E.S."/>
            <person name="Keeling P.J."/>
        </authorList>
    </citation>
    <scope>NUCLEOTIDE SEQUENCE [LARGE SCALE GENOMIC DNA]</scope>
    <source>
        <strain evidence="5 6">ATCC 50506</strain>
    </source>
</reference>
<proteinExistence type="inferred from homology"/>
<dbReference type="Proteomes" id="UP000002313">
    <property type="component" value="Chromosome II"/>
</dbReference>
<dbReference type="GO" id="GO:0005993">
    <property type="term" value="P:trehalose catabolic process"/>
    <property type="evidence" value="ECO:0007669"/>
    <property type="project" value="TreeGrafter"/>
</dbReference>
<keyword evidence="4" id="KW-0732">Signal</keyword>
<dbReference type="Gene3D" id="1.50.10.10">
    <property type="match status" value="1"/>
</dbReference>
<name>E0S5Z5_ENCIT</name>
<dbReference type="GeneID" id="9698797"/>
<dbReference type="KEGG" id="ein:Eint_021330"/>
<dbReference type="PRINTS" id="PR00744">
    <property type="entry name" value="GLHYDRLASE37"/>
</dbReference>
<dbReference type="RefSeq" id="XP_003072490.1">
    <property type="nucleotide sequence ID" value="XM_003072444.1"/>
</dbReference>
<feature type="signal peptide" evidence="4">
    <location>
        <begin position="1"/>
        <end position="24"/>
    </location>
</feature>
<dbReference type="InterPro" id="IPR008928">
    <property type="entry name" value="6-hairpin_glycosidase_sf"/>
</dbReference>
<keyword evidence="6" id="KW-1185">Reference proteome</keyword>